<protein>
    <submittedName>
        <fullName evidence="3">Glucose/arabinose dehydrogenase</fullName>
    </submittedName>
</protein>
<keyword evidence="4" id="KW-1185">Reference proteome</keyword>
<evidence type="ECO:0000259" key="2">
    <source>
        <dbReference type="Pfam" id="PF07995"/>
    </source>
</evidence>
<gene>
    <name evidence="3" type="ORF">JOC95_001142</name>
</gene>
<keyword evidence="1" id="KW-0732">Signal</keyword>
<dbReference type="InterPro" id="IPR011042">
    <property type="entry name" value="6-blade_b-propeller_TolB-like"/>
</dbReference>
<organism evidence="3 4">
    <name type="scientific">Sutcliffiella tianshenii</name>
    <dbReference type="NCBI Taxonomy" id="1463404"/>
    <lineage>
        <taxon>Bacteria</taxon>
        <taxon>Bacillati</taxon>
        <taxon>Bacillota</taxon>
        <taxon>Bacilli</taxon>
        <taxon>Bacillales</taxon>
        <taxon>Bacillaceae</taxon>
        <taxon>Sutcliffiella</taxon>
    </lineage>
</organism>
<sequence length="364" mass="40470">MKKRMIFCFALYFIFASGCIVKQENDTNDTSTQPAKEVTNPLGSSVETVAEKLDVPWAITKYKDTFYITERNGTIARISDGNLSRESVHLDKDVLRYGEGGLLGLALHPDFAANNQAFVYHTYGTKESVKNRLVLLKYENGAWKEERALLEDIPGAIYHNGGRIAIGPDNMLYVTVGDATIPEEAQNTGSLSGSILRMELDGSIPKDNPIPDSYVYSFGHRNPQGLAWDRETGMLYESEHGPSARDEINIIEPGKNYGWPVISGSEEENGMETPLFNSGTNTWAPSGLVYHNGSLFVASLRGEMIRKFELESKKEYALVEGFGRMRDVLVDGDTIYAVTNNTDGRGNPIPEDDRLIKIPLNRED</sequence>
<reference evidence="3 4" key="1">
    <citation type="submission" date="2021-01" db="EMBL/GenBank/DDBJ databases">
        <title>Genomic Encyclopedia of Type Strains, Phase IV (KMG-IV): sequencing the most valuable type-strain genomes for metagenomic binning, comparative biology and taxonomic classification.</title>
        <authorList>
            <person name="Goeker M."/>
        </authorList>
    </citation>
    <scope>NUCLEOTIDE SEQUENCE [LARGE SCALE GENOMIC DNA]</scope>
    <source>
        <strain evidence="3 4">DSM 25879</strain>
    </source>
</reference>
<evidence type="ECO:0000313" key="4">
    <source>
        <dbReference type="Proteomes" id="UP000737402"/>
    </source>
</evidence>
<comment type="caution">
    <text evidence="3">The sequence shown here is derived from an EMBL/GenBank/DDBJ whole genome shotgun (WGS) entry which is preliminary data.</text>
</comment>
<dbReference type="Gene3D" id="2.120.10.30">
    <property type="entry name" value="TolB, C-terminal domain"/>
    <property type="match status" value="1"/>
</dbReference>
<feature type="chain" id="PRO_5046424538" evidence="1">
    <location>
        <begin position="19"/>
        <end position="364"/>
    </location>
</feature>
<dbReference type="PANTHER" id="PTHR19328">
    <property type="entry name" value="HEDGEHOG-INTERACTING PROTEIN"/>
    <property type="match status" value="1"/>
</dbReference>
<evidence type="ECO:0000256" key="1">
    <source>
        <dbReference type="SAM" id="SignalP"/>
    </source>
</evidence>
<feature type="signal peptide" evidence="1">
    <location>
        <begin position="1"/>
        <end position="18"/>
    </location>
</feature>
<dbReference type="PANTHER" id="PTHR19328:SF13">
    <property type="entry name" value="HIPL1 PROTEIN"/>
    <property type="match status" value="1"/>
</dbReference>
<name>A0ABS2NXA6_9BACI</name>
<dbReference type="Pfam" id="PF07995">
    <property type="entry name" value="GSDH"/>
    <property type="match status" value="1"/>
</dbReference>
<evidence type="ECO:0000313" key="3">
    <source>
        <dbReference type="EMBL" id="MBM7619293.1"/>
    </source>
</evidence>
<proteinExistence type="predicted"/>
<accession>A0ABS2NXA6</accession>
<dbReference type="InterPro" id="IPR012938">
    <property type="entry name" value="Glc/Sorbosone_DH"/>
</dbReference>
<dbReference type="RefSeq" id="WP_204414260.1">
    <property type="nucleotide sequence ID" value="NZ_JAFBED010000002.1"/>
</dbReference>
<feature type="domain" description="Glucose/Sorbosone dehydrogenase" evidence="2">
    <location>
        <begin position="53"/>
        <end position="345"/>
    </location>
</feature>
<dbReference type="EMBL" id="JAFBED010000002">
    <property type="protein sequence ID" value="MBM7619293.1"/>
    <property type="molecule type" value="Genomic_DNA"/>
</dbReference>
<dbReference type="InterPro" id="IPR011041">
    <property type="entry name" value="Quinoprot_gluc/sorb_DH_b-prop"/>
</dbReference>
<dbReference type="SUPFAM" id="SSF50952">
    <property type="entry name" value="Soluble quinoprotein glucose dehydrogenase"/>
    <property type="match status" value="1"/>
</dbReference>
<dbReference type="PROSITE" id="PS51257">
    <property type="entry name" value="PROKAR_LIPOPROTEIN"/>
    <property type="match status" value="1"/>
</dbReference>
<dbReference type="Proteomes" id="UP000737402">
    <property type="component" value="Unassembled WGS sequence"/>
</dbReference>